<keyword evidence="1" id="KW-0812">Transmembrane</keyword>
<accession>W9WQK8</accession>
<feature type="transmembrane region" description="Helical" evidence="1">
    <location>
        <begin position="162"/>
        <end position="185"/>
    </location>
</feature>
<dbReference type="AlphaFoldDB" id="W9WQK8"/>
<dbReference type="OrthoDB" id="4127210at2759"/>
<dbReference type="STRING" id="1182543.W9WQK8"/>
<dbReference type="EMBL" id="AMGX01000009">
    <property type="protein sequence ID" value="EXJ70477.1"/>
    <property type="molecule type" value="Genomic_DNA"/>
</dbReference>
<feature type="transmembrane region" description="Helical" evidence="1">
    <location>
        <begin position="192"/>
        <end position="212"/>
    </location>
</feature>
<reference evidence="2 3" key="1">
    <citation type="submission" date="2013-03" db="EMBL/GenBank/DDBJ databases">
        <title>The Genome Sequence of Cladophialophora psammophila CBS 110553.</title>
        <authorList>
            <consortium name="The Broad Institute Genomics Platform"/>
            <person name="Cuomo C."/>
            <person name="de Hoog S."/>
            <person name="Gorbushina A."/>
            <person name="Walker B."/>
            <person name="Young S.K."/>
            <person name="Zeng Q."/>
            <person name="Gargeya S."/>
            <person name="Fitzgerald M."/>
            <person name="Haas B."/>
            <person name="Abouelleil A."/>
            <person name="Allen A.W."/>
            <person name="Alvarado L."/>
            <person name="Arachchi H.M."/>
            <person name="Berlin A.M."/>
            <person name="Chapman S.B."/>
            <person name="Gainer-Dewar J."/>
            <person name="Goldberg J."/>
            <person name="Griggs A."/>
            <person name="Gujja S."/>
            <person name="Hansen M."/>
            <person name="Howarth C."/>
            <person name="Imamovic A."/>
            <person name="Ireland A."/>
            <person name="Larimer J."/>
            <person name="McCowan C."/>
            <person name="Murphy C."/>
            <person name="Pearson M."/>
            <person name="Poon T.W."/>
            <person name="Priest M."/>
            <person name="Roberts A."/>
            <person name="Saif S."/>
            <person name="Shea T."/>
            <person name="Sisk P."/>
            <person name="Sykes S."/>
            <person name="Wortman J."/>
            <person name="Nusbaum C."/>
            <person name="Birren B."/>
        </authorList>
    </citation>
    <scope>NUCLEOTIDE SEQUENCE [LARGE SCALE GENOMIC DNA]</scope>
    <source>
        <strain evidence="2 3">CBS 110553</strain>
    </source>
</reference>
<comment type="caution">
    <text evidence="2">The sequence shown here is derived from an EMBL/GenBank/DDBJ whole genome shotgun (WGS) entry which is preliminary data.</text>
</comment>
<dbReference type="Proteomes" id="UP000019471">
    <property type="component" value="Unassembled WGS sequence"/>
</dbReference>
<feature type="transmembrane region" description="Helical" evidence="1">
    <location>
        <begin position="235"/>
        <end position="254"/>
    </location>
</feature>
<keyword evidence="1" id="KW-1133">Transmembrane helix</keyword>
<evidence type="ECO:0000313" key="3">
    <source>
        <dbReference type="Proteomes" id="UP000019471"/>
    </source>
</evidence>
<keyword evidence="3" id="KW-1185">Reference proteome</keyword>
<evidence type="ECO:0000313" key="2">
    <source>
        <dbReference type="EMBL" id="EXJ70477.1"/>
    </source>
</evidence>
<protein>
    <submittedName>
        <fullName evidence="2">Uncharacterized protein</fullName>
    </submittedName>
</protein>
<evidence type="ECO:0000256" key="1">
    <source>
        <dbReference type="SAM" id="Phobius"/>
    </source>
</evidence>
<gene>
    <name evidence="2" type="ORF">A1O5_06546</name>
</gene>
<feature type="transmembrane region" description="Helical" evidence="1">
    <location>
        <begin position="325"/>
        <end position="352"/>
    </location>
</feature>
<name>W9WQK8_9EURO</name>
<dbReference type="GeneID" id="19191256"/>
<organism evidence="2 3">
    <name type="scientific">Cladophialophora psammophila CBS 110553</name>
    <dbReference type="NCBI Taxonomy" id="1182543"/>
    <lineage>
        <taxon>Eukaryota</taxon>
        <taxon>Fungi</taxon>
        <taxon>Dikarya</taxon>
        <taxon>Ascomycota</taxon>
        <taxon>Pezizomycotina</taxon>
        <taxon>Eurotiomycetes</taxon>
        <taxon>Chaetothyriomycetidae</taxon>
        <taxon>Chaetothyriales</taxon>
        <taxon>Herpotrichiellaceae</taxon>
        <taxon>Cladophialophora</taxon>
    </lineage>
</organism>
<proteinExistence type="predicted"/>
<sequence>MPSSQQHVWRMLFTDSHRCMKLRQRKKLNEVSAVCLSDENRERRRHLRTQHLATRHEALKGPKEELLMLSIFPRVREWLVNRAALAAVGAEKLNFLPDPPRSYQGTMAFNQNYGLGAKKYVKTRAVTALPLLMLGLLAHRIFSNILSQAALQALDWRLVNVAAAKTAGFAVALTLTIPTLAIYYVPESSQRLMINAVWQAFPVLTGVVHYLLRKYAVDYTTTHGRIYNVEADLSYVRLTVWAFAGISTTFFNWTRFFSGTYLARISFPDGTTLTSIIFLGQDQLDLVTGTRLLFQADEIACFAAAVLWLAFLTRDLKEAEMASISWLKAIALAIAGTYLLGPGAVVALTWWWRENILATKKAKGSVIGRI</sequence>
<dbReference type="RefSeq" id="XP_007745329.1">
    <property type="nucleotide sequence ID" value="XM_007747139.1"/>
</dbReference>
<keyword evidence="1" id="KW-0472">Membrane</keyword>
<dbReference type="HOGENOM" id="CLU_748038_0_0_1"/>